<organism evidence="1 2">
    <name type="scientific">Phytophthora palmivora</name>
    <dbReference type="NCBI Taxonomy" id="4796"/>
    <lineage>
        <taxon>Eukaryota</taxon>
        <taxon>Sar</taxon>
        <taxon>Stramenopiles</taxon>
        <taxon>Oomycota</taxon>
        <taxon>Peronosporomycetes</taxon>
        <taxon>Peronosporales</taxon>
        <taxon>Peronosporaceae</taxon>
        <taxon>Phytophthora</taxon>
    </lineage>
</organism>
<comment type="caution">
    <text evidence="1">The sequence shown here is derived from an EMBL/GenBank/DDBJ whole genome shotgun (WGS) entry which is preliminary data.</text>
</comment>
<keyword evidence="1" id="KW-0067">ATP-binding</keyword>
<dbReference type="GO" id="GO:0005524">
    <property type="term" value="F:ATP binding"/>
    <property type="evidence" value="ECO:0007669"/>
    <property type="project" value="UniProtKB-KW"/>
</dbReference>
<protein>
    <submittedName>
        <fullName evidence="1">ATP-binding cassette (ABC) Superfamily</fullName>
    </submittedName>
</protein>
<sequence length="321" mass="36801">MFLKKLSARHGLNHGRTSRGAYERTLVQDEPLFVNDIEAARCVLLVPHRIPLEKFTSLRKKSEARGGLFPVWGYLWVQPENTTTRSQAECLLWRWASLNKSTFQELKELREDRLPSYVLDQRDLSIDLSPALKMSAGTVPQIQDRTPKAAKKPRTTYAPAVCFWSQISTAFRQSTRSRSSGSHEFCDEGYHRHFTSSWRFPERRRSWTTAPHGSGARRPDQGGQEEFSHALTSSFWTLNFSQDSVESLLSDEPLDLDLVARLSLRLAIRGLEVLRQDLDALGRETHELHGRVDRRVPASAVKHFRRGLDVLIHEAWPDALF</sequence>
<keyword evidence="1" id="KW-0547">Nucleotide-binding</keyword>
<dbReference type="AlphaFoldDB" id="A0A2P4YT37"/>
<reference evidence="1 2" key="1">
    <citation type="journal article" date="2017" name="Genome Biol. Evol.">
        <title>Phytophthora megakarya and P. palmivora, closely related causal agents of cacao black pod rot, underwent increases in genome sizes and gene numbers by different mechanisms.</title>
        <authorList>
            <person name="Ali S.S."/>
            <person name="Shao J."/>
            <person name="Lary D.J."/>
            <person name="Kronmiller B."/>
            <person name="Shen D."/>
            <person name="Strem M.D."/>
            <person name="Amoako-Attah I."/>
            <person name="Akrofi A.Y."/>
            <person name="Begoude B.A."/>
            <person name="Ten Hoopen G.M."/>
            <person name="Coulibaly K."/>
            <person name="Kebe B.I."/>
            <person name="Melnick R.L."/>
            <person name="Guiltinan M.J."/>
            <person name="Tyler B.M."/>
            <person name="Meinhardt L.W."/>
            <person name="Bailey B.A."/>
        </authorList>
    </citation>
    <scope>NUCLEOTIDE SEQUENCE [LARGE SCALE GENOMIC DNA]</scope>
    <source>
        <strain evidence="2">sbr112.9</strain>
    </source>
</reference>
<dbReference type="OrthoDB" id="126917at2759"/>
<dbReference type="Proteomes" id="UP000237271">
    <property type="component" value="Unassembled WGS sequence"/>
</dbReference>
<accession>A0A2P4YT37</accession>
<gene>
    <name evidence="1" type="ORF">PHPALM_1136</name>
</gene>
<name>A0A2P4YT37_9STRA</name>
<evidence type="ECO:0000313" key="1">
    <source>
        <dbReference type="EMBL" id="POM80961.1"/>
    </source>
</evidence>
<proteinExistence type="predicted"/>
<keyword evidence="2" id="KW-1185">Reference proteome</keyword>
<dbReference type="EMBL" id="NCKW01000218">
    <property type="protein sequence ID" value="POM80961.1"/>
    <property type="molecule type" value="Genomic_DNA"/>
</dbReference>
<evidence type="ECO:0000313" key="2">
    <source>
        <dbReference type="Proteomes" id="UP000237271"/>
    </source>
</evidence>